<protein>
    <submittedName>
        <fullName evidence="2">Uncharacterized protein</fullName>
    </submittedName>
</protein>
<name>A0A445MEX7_ENSVE</name>
<dbReference type="AlphaFoldDB" id="A0A445MEX7"/>
<organism evidence="2">
    <name type="scientific">Ensete ventricosum</name>
    <name type="common">Abyssinian banana</name>
    <name type="synonym">Musa ensete</name>
    <dbReference type="NCBI Taxonomy" id="4639"/>
    <lineage>
        <taxon>Eukaryota</taxon>
        <taxon>Viridiplantae</taxon>
        <taxon>Streptophyta</taxon>
        <taxon>Embryophyta</taxon>
        <taxon>Tracheophyta</taxon>
        <taxon>Spermatophyta</taxon>
        <taxon>Magnoliopsida</taxon>
        <taxon>Liliopsida</taxon>
        <taxon>Zingiberales</taxon>
        <taxon>Musaceae</taxon>
        <taxon>Ensete</taxon>
    </lineage>
</organism>
<sequence length="120" mass="13939">MLESPRRFRRRLDAKRCARPTRYFIAPTTWAPLKPLSVKRATYEKPFSVRFRIKMHRWNHTCRPSQHYPLHSPTSPIPDPLKNPLWLRSSGTPQSPTIATAGGPEGNGREIRRFRPIAVN</sequence>
<proteinExistence type="predicted"/>
<feature type="compositionally biased region" description="Polar residues" evidence="1">
    <location>
        <begin position="89"/>
        <end position="98"/>
    </location>
</feature>
<evidence type="ECO:0000313" key="2">
    <source>
        <dbReference type="EMBL" id="RZR72794.1"/>
    </source>
</evidence>
<gene>
    <name evidence="2" type="ORF">BHM03_00017135</name>
</gene>
<reference evidence="2" key="1">
    <citation type="journal article" date="2018" name="Data Brief">
        <title>Genome sequence data from 17 accessions of Ensete ventricosum, a staple food crop for millions in Ethiopia.</title>
        <authorList>
            <person name="Yemataw Z."/>
            <person name="Muzemil S."/>
            <person name="Ambachew D."/>
            <person name="Tripathi L."/>
            <person name="Tesfaye K."/>
            <person name="Chala A."/>
            <person name="Farbos A."/>
            <person name="O'Neill P."/>
            <person name="Moore K."/>
            <person name="Grant M."/>
            <person name="Studholme D.J."/>
        </authorList>
    </citation>
    <scope>NUCLEOTIDE SEQUENCE [LARGE SCALE GENOMIC DNA]</scope>
    <source>
        <tissue evidence="2">Leaf</tissue>
    </source>
</reference>
<dbReference type="EMBL" id="KV875757">
    <property type="protein sequence ID" value="RZR72794.1"/>
    <property type="molecule type" value="Genomic_DNA"/>
</dbReference>
<evidence type="ECO:0000256" key="1">
    <source>
        <dbReference type="SAM" id="MobiDB-lite"/>
    </source>
</evidence>
<dbReference type="Proteomes" id="UP000290560">
    <property type="component" value="Unassembled WGS sequence"/>
</dbReference>
<feature type="region of interest" description="Disordered" evidence="1">
    <location>
        <begin position="65"/>
        <end position="109"/>
    </location>
</feature>
<accession>A0A445MEX7</accession>